<evidence type="ECO:0000256" key="4">
    <source>
        <dbReference type="ARBA" id="ARBA00023136"/>
    </source>
</evidence>
<accession>A0A255ZNR2</accession>
<evidence type="ECO:0000313" key="6">
    <source>
        <dbReference type="EMBL" id="OYQ43039.1"/>
    </source>
</evidence>
<keyword evidence="7" id="KW-1185">Reference proteome</keyword>
<keyword evidence="2 5" id="KW-0812">Transmembrane</keyword>
<reference evidence="6 7" key="1">
    <citation type="submission" date="2017-07" db="EMBL/GenBank/DDBJ databases">
        <title>Flavobacterium cyanobacteriorum sp. nov., isolated from cyanobacterial aggregates in a eutrophic lake.</title>
        <authorList>
            <person name="Cai H."/>
        </authorList>
    </citation>
    <scope>NUCLEOTIDE SEQUENCE [LARGE SCALE GENOMIC DNA]</scope>
    <source>
        <strain evidence="6 7">TH021</strain>
    </source>
</reference>
<feature type="transmembrane region" description="Helical" evidence="5">
    <location>
        <begin position="98"/>
        <end position="116"/>
    </location>
</feature>
<sequence>MKNIFLWIMRLTAALILLQTLFFKFTGAEESVYIFTTLGAEPYGRIGSGIIELIASLLILLPRTTFYGALLGAGTMSGAILSHIFVLGLEVQGDGGQLFILALVTFACCLILMYLTKQKIYYIKQKI</sequence>
<dbReference type="EMBL" id="NOXV01000187">
    <property type="protein sequence ID" value="OYQ43039.1"/>
    <property type="molecule type" value="Genomic_DNA"/>
</dbReference>
<organism evidence="6 7">
    <name type="scientific">Flavobacterium cyanobacteriorum</name>
    <dbReference type="NCBI Taxonomy" id="2022802"/>
    <lineage>
        <taxon>Bacteria</taxon>
        <taxon>Pseudomonadati</taxon>
        <taxon>Bacteroidota</taxon>
        <taxon>Flavobacteriia</taxon>
        <taxon>Flavobacteriales</taxon>
        <taxon>Flavobacteriaceae</taxon>
        <taxon>Flavobacterium</taxon>
    </lineage>
</organism>
<protein>
    <submittedName>
        <fullName evidence="6">DoxX family protein</fullName>
    </submittedName>
</protein>
<dbReference type="RefSeq" id="WP_094412746.1">
    <property type="nucleotide sequence ID" value="NZ_NOXV01000187.1"/>
</dbReference>
<keyword evidence="4 5" id="KW-0472">Membrane</keyword>
<dbReference type="Proteomes" id="UP000216605">
    <property type="component" value="Unassembled WGS sequence"/>
</dbReference>
<evidence type="ECO:0000256" key="1">
    <source>
        <dbReference type="ARBA" id="ARBA00004141"/>
    </source>
</evidence>
<dbReference type="GO" id="GO:0016020">
    <property type="term" value="C:membrane"/>
    <property type="evidence" value="ECO:0007669"/>
    <property type="project" value="UniProtKB-SubCell"/>
</dbReference>
<evidence type="ECO:0000256" key="3">
    <source>
        <dbReference type="ARBA" id="ARBA00022989"/>
    </source>
</evidence>
<feature type="transmembrane region" description="Helical" evidence="5">
    <location>
        <begin position="66"/>
        <end position="86"/>
    </location>
</feature>
<gene>
    <name evidence="6" type="ORF">CHU92_03745</name>
</gene>
<dbReference type="Pfam" id="PF13564">
    <property type="entry name" value="DoxX_2"/>
    <property type="match status" value="1"/>
</dbReference>
<dbReference type="AlphaFoldDB" id="A0A255ZNR2"/>
<comment type="subcellular location">
    <subcellularLocation>
        <location evidence="1">Membrane</location>
        <topology evidence="1">Multi-pass membrane protein</topology>
    </subcellularLocation>
</comment>
<proteinExistence type="predicted"/>
<evidence type="ECO:0000256" key="2">
    <source>
        <dbReference type="ARBA" id="ARBA00022692"/>
    </source>
</evidence>
<comment type="caution">
    <text evidence="6">The sequence shown here is derived from an EMBL/GenBank/DDBJ whole genome shotgun (WGS) entry which is preliminary data.</text>
</comment>
<evidence type="ECO:0000256" key="5">
    <source>
        <dbReference type="SAM" id="Phobius"/>
    </source>
</evidence>
<keyword evidence="3 5" id="KW-1133">Transmembrane helix</keyword>
<feature type="transmembrane region" description="Helical" evidence="5">
    <location>
        <begin position="43"/>
        <end position="61"/>
    </location>
</feature>
<name>A0A255ZNR2_9FLAO</name>
<dbReference type="OrthoDB" id="8161897at2"/>
<evidence type="ECO:0000313" key="7">
    <source>
        <dbReference type="Proteomes" id="UP000216605"/>
    </source>
</evidence>
<dbReference type="InterPro" id="IPR032808">
    <property type="entry name" value="DoxX"/>
</dbReference>